<evidence type="ECO:0000313" key="2">
    <source>
        <dbReference type="EMBL" id="TMM32107.1"/>
    </source>
</evidence>
<comment type="caution">
    <text evidence="2">The sequence shown here is derived from an EMBL/GenBank/DDBJ whole genome shotgun (WGS) entry which is preliminary data.</text>
</comment>
<accession>A0A5S3NAG8</accession>
<sequence>MKTYFYPLFLFILCIGCTSQENSASFIENTEGRYLFNDNEVIEIYFKDQILHAKWRGNDDIELLKVNDSSFYMKELNEKMIFVSSPEMHIELAPKTEHKGVIYHFKKLNKNEKTPNEYFEAGEYDKALEAFLKIKQQDSLSPVIRERRINSIGYNFLRDKKYDEALQIFKINTALHPKSSNVYDSTADAYLIVGDTTSAKEYYKKALAINPENRNAKRAYNKLVEKK</sequence>
<dbReference type="InterPro" id="IPR019734">
    <property type="entry name" value="TPR_rpt"/>
</dbReference>
<protein>
    <submittedName>
        <fullName evidence="2">Uncharacterized protein</fullName>
    </submittedName>
</protein>
<dbReference type="EMBL" id="VANR01000001">
    <property type="protein sequence ID" value="TMM32107.1"/>
    <property type="molecule type" value="Genomic_DNA"/>
</dbReference>
<dbReference type="SMART" id="SM00028">
    <property type="entry name" value="TPR"/>
    <property type="match status" value="2"/>
</dbReference>
<proteinExistence type="predicted"/>
<evidence type="ECO:0000256" key="1">
    <source>
        <dbReference type="PROSITE-ProRule" id="PRU00339"/>
    </source>
</evidence>
<evidence type="ECO:0000313" key="3">
    <source>
        <dbReference type="Proteomes" id="UP000307140"/>
    </source>
</evidence>
<dbReference type="PROSITE" id="PS50005">
    <property type="entry name" value="TPR"/>
    <property type="match status" value="1"/>
</dbReference>
<dbReference type="AlphaFoldDB" id="A0A5S3NAG8"/>
<dbReference type="RefSeq" id="WP_138534320.1">
    <property type="nucleotide sequence ID" value="NZ_VANR01000001.1"/>
</dbReference>
<keyword evidence="1" id="KW-0802">TPR repeat</keyword>
<name>A0A5S3NAG8_9FLAO</name>
<reference evidence="2 3" key="1">
    <citation type="submission" date="2019-05" db="EMBL/GenBank/DDBJ databases">
        <title>Polaribacter aestuariivivens sp. nov., isolated from a tidal flat.</title>
        <authorList>
            <person name="Yoon J.-H."/>
        </authorList>
    </citation>
    <scope>NUCLEOTIDE SEQUENCE [LARGE SCALE GENOMIC DNA]</scope>
    <source>
        <strain evidence="2 3">DBTF-3</strain>
    </source>
</reference>
<dbReference type="Proteomes" id="UP000307140">
    <property type="component" value="Unassembled WGS sequence"/>
</dbReference>
<feature type="repeat" description="TPR" evidence="1">
    <location>
        <begin position="180"/>
        <end position="213"/>
    </location>
</feature>
<dbReference type="InterPro" id="IPR011990">
    <property type="entry name" value="TPR-like_helical_dom_sf"/>
</dbReference>
<dbReference type="SUPFAM" id="SSF48452">
    <property type="entry name" value="TPR-like"/>
    <property type="match status" value="1"/>
</dbReference>
<keyword evidence="3" id="KW-1185">Reference proteome</keyword>
<dbReference type="OrthoDB" id="9784036at2"/>
<organism evidence="2 3">
    <name type="scientific">Polaribacter aestuariivivens</name>
    <dbReference type="NCBI Taxonomy" id="2304626"/>
    <lineage>
        <taxon>Bacteria</taxon>
        <taxon>Pseudomonadati</taxon>
        <taxon>Bacteroidota</taxon>
        <taxon>Flavobacteriia</taxon>
        <taxon>Flavobacteriales</taxon>
        <taxon>Flavobacteriaceae</taxon>
    </lineage>
</organism>
<dbReference type="Gene3D" id="1.25.40.10">
    <property type="entry name" value="Tetratricopeptide repeat domain"/>
    <property type="match status" value="1"/>
</dbReference>
<gene>
    <name evidence="2" type="ORF">FDT66_01180</name>
</gene>